<accession>A0ABN7SA90</accession>
<dbReference type="RefSeq" id="WP_213486822.1">
    <property type="nucleotide sequence ID" value="NZ_CAJRAY010000098.1"/>
</dbReference>
<proteinExistence type="predicted"/>
<evidence type="ECO:0000259" key="1">
    <source>
        <dbReference type="Pfam" id="PF13175"/>
    </source>
</evidence>
<evidence type="ECO:0000313" key="3">
    <source>
        <dbReference type="Proteomes" id="UP000681526"/>
    </source>
</evidence>
<dbReference type="InterPro" id="IPR051396">
    <property type="entry name" value="Bact_Antivir_Def_Nuclease"/>
</dbReference>
<keyword evidence="3" id="KW-1185">Reference proteome</keyword>
<name>A0ABN7SA90_THEXY</name>
<dbReference type="Gene3D" id="3.40.50.300">
    <property type="entry name" value="P-loop containing nucleotide triphosphate hydrolases"/>
    <property type="match status" value="1"/>
</dbReference>
<dbReference type="PANTHER" id="PTHR43581:SF2">
    <property type="entry name" value="EXCINUCLEASE ATPASE SUBUNIT"/>
    <property type="match status" value="1"/>
</dbReference>
<dbReference type="InterPro" id="IPR027417">
    <property type="entry name" value="P-loop_NTPase"/>
</dbReference>
<dbReference type="Proteomes" id="UP000681526">
    <property type="component" value="Unassembled WGS sequence"/>
</dbReference>
<organism evidence="2 3">
    <name type="scientific">Thermobacillus xylanilyticus</name>
    <dbReference type="NCBI Taxonomy" id="76633"/>
    <lineage>
        <taxon>Bacteria</taxon>
        <taxon>Bacillati</taxon>
        <taxon>Bacillota</taxon>
        <taxon>Bacilli</taxon>
        <taxon>Bacillales</taxon>
        <taxon>Paenibacillaceae</taxon>
        <taxon>Thermobacillus</taxon>
    </lineage>
</organism>
<sequence>MQKITIRQFGPIPSCELDIKPFMILIGEQSTGKSTICKCIYFFKSVRDVIKSYLHGILSTGSLTERRFPSSLNTELKSRFVDLFGMSKFKGDFYLKYEYGPDASLEITSTNDEHKYLNFQFSSVIIQNIQKLEEIAKQHYQDALNIKDVISNELFFDLEIKRVYMLMEKEINKLFNDISEHYYIPAGRGLLTLLSNQLLNIELKSLDYITRDFLKLIQRERNTFEQGLINIINNSDKRDLLRKHNIFQKMTSILKGNYYIKRDKEYIRFQNGFQDGFAKNRVLLPINYASSGQQEVLWILNLLFVWMQGDKRTFVVIEEPEAHLFPNAQKELIDFIALFANLSNSEIMITTHSPYILTCVNNLLYAGKVGERYEEVSSIVPKEYWIHPSSFGAFILGGLNSQFIRSIVDEELHEIAAENIDQVSASIRMQYSRIFELEADNEFSE</sequence>
<comment type="caution">
    <text evidence="2">The sequence shown here is derived from an EMBL/GenBank/DDBJ whole genome shotgun (WGS) entry which is preliminary data.</text>
</comment>
<feature type="domain" description="Endonuclease GajA/Old nuclease/RecF-like AAA" evidence="1">
    <location>
        <begin position="2"/>
        <end position="356"/>
    </location>
</feature>
<protein>
    <recommendedName>
        <fullName evidence="1">Endonuclease GajA/Old nuclease/RecF-like AAA domain-containing protein</fullName>
    </recommendedName>
</protein>
<evidence type="ECO:0000313" key="2">
    <source>
        <dbReference type="EMBL" id="CAG5092993.1"/>
    </source>
</evidence>
<dbReference type="PANTHER" id="PTHR43581">
    <property type="entry name" value="ATP/GTP PHOSPHATASE"/>
    <property type="match status" value="1"/>
</dbReference>
<dbReference type="SUPFAM" id="SSF52540">
    <property type="entry name" value="P-loop containing nucleoside triphosphate hydrolases"/>
    <property type="match status" value="1"/>
</dbReference>
<dbReference type="EMBL" id="CAJRAY010000098">
    <property type="protein sequence ID" value="CAG5092993.1"/>
    <property type="molecule type" value="Genomic_DNA"/>
</dbReference>
<dbReference type="Pfam" id="PF13175">
    <property type="entry name" value="AAA_15"/>
    <property type="match status" value="1"/>
</dbReference>
<dbReference type="InterPro" id="IPR041685">
    <property type="entry name" value="AAA_GajA/Old/RecF-like"/>
</dbReference>
<reference evidence="2 3" key="1">
    <citation type="submission" date="2021-04" db="EMBL/GenBank/DDBJ databases">
        <authorList>
            <person name="Rakotoarivonina H."/>
        </authorList>
    </citation>
    <scope>NUCLEOTIDE SEQUENCE [LARGE SCALE GENOMIC DNA]</scope>
    <source>
        <strain evidence="2 3">XE</strain>
    </source>
</reference>
<gene>
    <name evidence="2" type="primary">txxe 3774</name>
    <name evidence="2" type="ORF">TXXE_19090</name>
</gene>